<feature type="domain" description="ABC3 transporter permease C-terminal" evidence="7">
    <location>
        <begin position="726"/>
        <end position="828"/>
    </location>
</feature>
<evidence type="ECO:0000256" key="3">
    <source>
        <dbReference type="ARBA" id="ARBA00022692"/>
    </source>
</evidence>
<dbReference type="PANTHER" id="PTHR30287:SF1">
    <property type="entry name" value="INNER MEMBRANE PROTEIN"/>
    <property type="match status" value="1"/>
</dbReference>
<feature type="domain" description="ABC3 transporter permease C-terminal" evidence="7">
    <location>
        <begin position="259"/>
        <end position="375"/>
    </location>
</feature>
<protein>
    <submittedName>
        <fullName evidence="8">ABC transporter permease</fullName>
    </submittedName>
</protein>
<proteinExistence type="predicted"/>
<reference evidence="8 9" key="1">
    <citation type="submission" date="2018-05" db="EMBL/GenBank/DDBJ databases">
        <title>Leucothrix arctica sp. nov., isolated from Arctic seawater.</title>
        <authorList>
            <person name="Choi A."/>
            <person name="Baek K."/>
        </authorList>
    </citation>
    <scope>NUCLEOTIDE SEQUENCE [LARGE SCALE GENOMIC DNA]</scope>
    <source>
        <strain evidence="8 9">IMCC9719</strain>
    </source>
</reference>
<evidence type="ECO:0000256" key="2">
    <source>
        <dbReference type="ARBA" id="ARBA00022475"/>
    </source>
</evidence>
<feature type="transmembrane region" description="Helical" evidence="6">
    <location>
        <begin position="395"/>
        <end position="413"/>
    </location>
</feature>
<dbReference type="AlphaFoldDB" id="A0A317C977"/>
<evidence type="ECO:0000256" key="4">
    <source>
        <dbReference type="ARBA" id="ARBA00022989"/>
    </source>
</evidence>
<comment type="subcellular location">
    <subcellularLocation>
        <location evidence="1">Cell membrane</location>
        <topology evidence="1">Multi-pass membrane protein</topology>
    </subcellularLocation>
</comment>
<keyword evidence="9" id="KW-1185">Reference proteome</keyword>
<dbReference type="OrthoDB" id="5292592at2"/>
<keyword evidence="4 6" id="KW-1133">Transmembrane helix</keyword>
<feature type="transmembrane region" description="Helical" evidence="6">
    <location>
        <begin position="809"/>
        <end position="832"/>
    </location>
</feature>
<sequence length="848" mass="91640">MRFLLSLAWRDLRASGRSLWIFCACLVLGVTLVSASGSMYRLVGDALLSDTRQLLGGDLQVRVNNQQALPDEAVEWMSARGKVSELIELRTMLGTPKEDFVLVELQSVDDLYPLYGELELAPEKPLSELISKQNERWGVAIDNSLAERYELKVGDTVSIGSLQMDVRALIIKQPDRNLTADWRGSPVLISPQAISDAQLLRPGSRVGYDYRVATELPTATWKDQFYEQFPDRGWEVRTFEDRSERISQRIGQIASGLLIIGFSTLFIGGLGVFSSIQSYLQSKLKTIATLRSLGLRNGRIAAVYLLQVGIMGGGASLLGGLLGMTLALLGSAAVAAELPISTTFAALPAPFFSAVVFGLLTAFCFALPAIGTALSVSPASLFRDGGNSALSVPRNWAIATAACAVGIITLVLISVPSLLFGIGFILVVALMLGLLEVTLRLIRRGAQRLENSKDFRTGIAFRLALANLHRPAAPLRSSLLSLGSALTLLVICTLVVVSLQRTIQATIPEESPALVLYDISPGQVDDVKNAIQTSAPQAKAELVPLVQGRIVSVNGETVASLLENAVAGSDREDDLRDTLNDDHKLSYRGGNVDGIELIEGSWWSDDQDQTIPSMSLEDREARRIGINVGDRISYAVAGQNMTFNIAAIHRQKGVQTRFWFEGIVSDGVFGDAPQRYVGAAWMDDDQALQVQKSIGDVAPNVVTVRTARILASARELLGQATSGLLVVAVISFLASLLVLFSVIAASRVRQVYEASVLNALGVRLSEIRKSLYLEFFLIAVVTALFAVLLGSAIAIPLLEWRMKLPSTDLVWVGFVTALVVSVSTLVVGAQYLHRRMSVKPALLLRGLG</sequence>
<comment type="caution">
    <text evidence="8">The sequence shown here is derived from an EMBL/GenBank/DDBJ whole genome shotgun (WGS) entry which is preliminary data.</text>
</comment>
<dbReference type="EMBL" id="QGKL01000039">
    <property type="protein sequence ID" value="PWQ94731.1"/>
    <property type="molecule type" value="Genomic_DNA"/>
</dbReference>
<dbReference type="GO" id="GO:0005886">
    <property type="term" value="C:plasma membrane"/>
    <property type="evidence" value="ECO:0007669"/>
    <property type="project" value="UniProtKB-SubCell"/>
</dbReference>
<dbReference type="InterPro" id="IPR038766">
    <property type="entry name" value="Membrane_comp_ABC_pdt"/>
</dbReference>
<feature type="transmembrane region" description="Helical" evidence="6">
    <location>
        <begin position="349"/>
        <end position="374"/>
    </location>
</feature>
<keyword evidence="5 6" id="KW-0472">Membrane</keyword>
<evidence type="ECO:0000256" key="1">
    <source>
        <dbReference type="ARBA" id="ARBA00004651"/>
    </source>
</evidence>
<feature type="transmembrane region" description="Helical" evidence="6">
    <location>
        <begin position="771"/>
        <end position="797"/>
    </location>
</feature>
<feature type="transmembrane region" description="Helical" evidence="6">
    <location>
        <begin position="419"/>
        <end position="439"/>
    </location>
</feature>
<dbReference type="RefSeq" id="WP_109824419.1">
    <property type="nucleotide sequence ID" value="NZ_QGKL01000039.1"/>
</dbReference>
<evidence type="ECO:0000256" key="6">
    <source>
        <dbReference type="SAM" id="Phobius"/>
    </source>
</evidence>
<evidence type="ECO:0000313" key="9">
    <source>
        <dbReference type="Proteomes" id="UP000245506"/>
    </source>
</evidence>
<feature type="transmembrane region" description="Helical" evidence="6">
    <location>
        <begin position="724"/>
        <end position="745"/>
    </location>
</feature>
<accession>A0A317C977</accession>
<feature type="transmembrane region" description="Helical" evidence="6">
    <location>
        <begin position="253"/>
        <end position="280"/>
    </location>
</feature>
<gene>
    <name evidence="8" type="ORF">DKT75_15710</name>
</gene>
<organism evidence="8 9">
    <name type="scientific">Leucothrix arctica</name>
    <dbReference type="NCBI Taxonomy" id="1481894"/>
    <lineage>
        <taxon>Bacteria</taxon>
        <taxon>Pseudomonadati</taxon>
        <taxon>Pseudomonadota</taxon>
        <taxon>Gammaproteobacteria</taxon>
        <taxon>Thiotrichales</taxon>
        <taxon>Thiotrichaceae</taxon>
        <taxon>Leucothrix</taxon>
    </lineage>
</organism>
<keyword evidence="3 6" id="KW-0812">Transmembrane</keyword>
<dbReference type="PANTHER" id="PTHR30287">
    <property type="entry name" value="MEMBRANE COMPONENT OF PREDICTED ABC SUPERFAMILY METABOLITE UPTAKE TRANSPORTER"/>
    <property type="match status" value="1"/>
</dbReference>
<dbReference type="Pfam" id="PF02687">
    <property type="entry name" value="FtsX"/>
    <property type="match status" value="2"/>
</dbReference>
<feature type="transmembrane region" description="Helical" evidence="6">
    <location>
        <begin position="301"/>
        <end position="329"/>
    </location>
</feature>
<name>A0A317C977_9GAMM</name>
<evidence type="ECO:0000256" key="5">
    <source>
        <dbReference type="ARBA" id="ARBA00023136"/>
    </source>
</evidence>
<dbReference type="InterPro" id="IPR003838">
    <property type="entry name" value="ABC3_permease_C"/>
</dbReference>
<evidence type="ECO:0000259" key="7">
    <source>
        <dbReference type="Pfam" id="PF02687"/>
    </source>
</evidence>
<dbReference type="Proteomes" id="UP000245506">
    <property type="component" value="Unassembled WGS sequence"/>
</dbReference>
<feature type="transmembrane region" description="Helical" evidence="6">
    <location>
        <begin position="479"/>
        <end position="499"/>
    </location>
</feature>
<keyword evidence="2" id="KW-1003">Cell membrane</keyword>
<evidence type="ECO:0000313" key="8">
    <source>
        <dbReference type="EMBL" id="PWQ94731.1"/>
    </source>
</evidence>